<evidence type="ECO:0000259" key="3">
    <source>
        <dbReference type="SMART" id="SM00198"/>
    </source>
</evidence>
<dbReference type="Pfam" id="PF00188">
    <property type="entry name" value="CAP"/>
    <property type="match status" value="1"/>
</dbReference>
<accession>A0A1Y2CFX5</accession>
<comment type="caution">
    <text evidence="4">The sequence shown here is derived from an EMBL/GenBank/DDBJ whole genome shotgun (WGS) entry which is preliminary data.</text>
</comment>
<keyword evidence="2" id="KW-0732">Signal</keyword>
<feature type="domain" description="SCP" evidence="3">
    <location>
        <begin position="190"/>
        <end position="314"/>
    </location>
</feature>
<proteinExistence type="predicted"/>
<reference evidence="4 5" key="1">
    <citation type="submission" date="2016-07" db="EMBL/GenBank/DDBJ databases">
        <title>Pervasive Adenine N6-methylation of Active Genes in Fungi.</title>
        <authorList>
            <consortium name="DOE Joint Genome Institute"/>
            <person name="Mondo S.J."/>
            <person name="Dannebaum R.O."/>
            <person name="Kuo R.C."/>
            <person name="Labutti K."/>
            <person name="Haridas S."/>
            <person name="Kuo A."/>
            <person name="Salamov A."/>
            <person name="Ahrendt S.R."/>
            <person name="Lipzen A."/>
            <person name="Sullivan W."/>
            <person name="Andreopoulos W.B."/>
            <person name="Clum A."/>
            <person name="Lindquist E."/>
            <person name="Daum C."/>
            <person name="Ramamoorthy G.K."/>
            <person name="Gryganskyi A."/>
            <person name="Culley D."/>
            <person name="Magnuson J.K."/>
            <person name="James T.Y."/>
            <person name="O'Malley M.A."/>
            <person name="Stajich J.E."/>
            <person name="Spatafora J.W."/>
            <person name="Visel A."/>
            <person name="Grigoriev I.V."/>
        </authorList>
    </citation>
    <scope>NUCLEOTIDE SEQUENCE [LARGE SCALE GENOMIC DNA]</scope>
    <source>
        <strain evidence="4 5">JEL800</strain>
    </source>
</reference>
<dbReference type="InterPro" id="IPR014044">
    <property type="entry name" value="CAP_dom"/>
</dbReference>
<dbReference type="STRING" id="329046.A0A1Y2CFX5"/>
<evidence type="ECO:0000256" key="2">
    <source>
        <dbReference type="SAM" id="SignalP"/>
    </source>
</evidence>
<keyword evidence="5" id="KW-1185">Reference proteome</keyword>
<dbReference type="EMBL" id="MCGO01000019">
    <property type="protein sequence ID" value="ORY45714.1"/>
    <property type="molecule type" value="Genomic_DNA"/>
</dbReference>
<dbReference type="Proteomes" id="UP000193642">
    <property type="component" value="Unassembled WGS sequence"/>
</dbReference>
<organism evidence="4 5">
    <name type="scientific">Rhizoclosmatium globosum</name>
    <dbReference type="NCBI Taxonomy" id="329046"/>
    <lineage>
        <taxon>Eukaryota</taxon>
        <taxon>Fungi</taxon>
        <taxon>Fungi incertae sedis</taxon>
        <taxon>Chytridiomycota</taxon>
        <taxon>Chytridiomycota incertae sedis</taxon>
        <taxon>Chytridiomycetes</taxon>
        <taxon>Chytridiales</taxon>
        <taxon>Chytriomycetaceae</taxon>
        <taxon>Rhizoclosmatium</taxon>
    </lineage>
</organism>
<dbReference type="Gene3D" id="3.40.33.10">
    <property type="entry name" value="CAP"/>
    <property type="match status" value="1"/>
</dbReference>
<evidence type="ECO:0000313" key="4">
    <source>
        <dbReference type="EMBL" id="ORY45714.1"/>
    </source>
</evidence>
<sequence>MRVSGVLAALLTATAVAASNKCAPLYQAPSIAPKNPSNAGAPMPVPQPEEAVIDGVVNAIIDVAVEPTPAPVPQEEHHEDVHLAVPEQQEPNPAPVPQQEQEVQPLPIPQPEEPNVPVSQPEVLPQPEPVPQPEILPQPEIIQEPTPSPTPAPAPQPETPSQDLTCSLGNMAGCMILAQTDVPPQVYGQTVEVECLELANYARRHYNPGVFDLKWDPLLAQYAEESAIYAATQGCTHCHTNSGGGTTWGQNLYTSARSCSEAYYGWVTKEAAGQDPYNPDAGHFKNIVGFTMPYRIIGCGSSQINGGATVCNYGL</sequence>
<feature type="compositionally biased region" description="Pro residues" evidence="1">
    <location>
        <begin position="124"/>
        <end position="136"/>
    </location>
</feature>
<feature type="chain" id="PRO_5012598559" description="SCP domain-containing protein" evidence="2">
    <location>
        <begin position="19"/>
        <end position="315"/>
    </location>
</feature>
<feature type="compositionally biased region" description="Low complexity" evidence="1">
    <location>
        <begin position="88"/>
        <end position="105"/>
    </location>
</feature>
<feature type="compositionally biased region" description="Pro residues" evidence="1">
    <location>
        <begin position="146"/>
        <end position="158"/>
    </location>
</feature>
<gene>
    <name evidence="4" type="ORF">BCR33DRAFT_716348</name>
</gene>
<name>A0A1Y2CFX5_9FUNG</name>
<dbReference type="SMART" id="SM00198">
    <property type="entry name" value="SCP"/>
    <property type="match status" value="1"/>
</dbReference>
<feature type="signal peptide" evidence="2">
    <location>
        <begin position="1"/>
        <end position="18"/>
    </location>
</feature>
<dbReference type="InterPro" id="IPR035940">
    <property type="entry name" value="CAP_sf"/>
</dbReference>
<protein>
    <recommendedName>
        <fullName evidence="3">SCP domain-containing protein</fullName>
    </recommendedName>
</protein>
<dbReference type="SUPFAM" id="SSF55797">
    <property type="entry name" value="PR-1-like"/>
    <property type="match status" value="1"/>
</dbReference>
<feature type="region of interest" description="Disordered" evidence="1">
    <location>
        <begin position="88"/>
        <end position="165"/>
    </location>
</feature>
<evidence type="ECO:0000313" key="5">
    <source>
        <dbReference type="Proteomes" id="UP000193642"/>
    </source>
</evidence>
<evidence type="ECO:0000256" key="1">
    <source>
        <dbReference type="SAM" id="MobiDB-lite"/>
    </source>
</evidence>
<dbReference type="AlphaFoldDB" id="A0A1Y2CFX5"/>
<dbReference type="OrthoDB" id="337038at2759"/>